<name>A0A0S6YYJ4_9GAMM</name>
<evidence type="ECO:0000313" key="2">
    <source>
        <dbReference type="EMBL" id="GAN43828.1"/>
    </source>
</evidence>
<proteinExistence type="predicted"/>
<protein>
    <submittedName>
        <fullName evidence="2">Gp44</fullName>
    </submittedName>
</protein>
<gene>
    <name evidence="2" type="ORF">MBSD_0341</name>
</gene>
<reference evidence="2" key="1">
    <citation type="submission" date="2015-03" db="EMBL/GenBank/DDBJ databases">
        <title>Draft genome sequence of Mizugakiibacter sediminis skMP5.</title>
        <authorList>
            <person name="Watanabe T."/>
            <person name="Kojima H."/>
            <person name="Fukui M."/>
        </authorList>
    </citation>
    <scope>NUCLEOTIDE SEQUENCE</scope>
    <source>
        <strain evidence="2">SkMP5</strain>
    </source>
</reference>
<feature type="domain" description="DUF7666" evidence="1">
    <location>
        <begin position="70"/>
        <end position="137"/>
    </location>
</feature>
<dbReference type="InterPro" id="IPR056083">
    <property type="entry name" value="DUF7666"/>
</dbReference>
<dbReference type="EMBL" id="DF952378">
    <property type="protein sequence ID" value="GAN43828.1"/>
    <property type="molecule type" value="Genomic_DNA"/>
</dbReference>
<organism evidence="2">
    <name type="scientific">Mizugakiibacter sediminis</name>
    <dbReference type="NCBI Taxonomy" id="1475481"/>
    <lineage>
        <taxon>Bacteria</taxon>
        <taxon>Pseudomonadati</taxon>
        <taxon>Pseudomonadota</taxon>
        <taxon>Gammaproteobacteria</taxon>
        <taxon>Lysobacterales</taxon>
        <taxon>Rhodanobacteraceae</taxon>
        <taxon>Mizugakiibacter</taxon>
    </lineage>
</organism>
<sequence>MASVTACGSASVTACDSASVRASKLVAVHKHSARAKISGGVVLDHTGVEKFSADEWCEYHGVKVSRGVATLYKAVNDEWTTSRGVDYSPGSKPACNDFSDTDACGGGLHFGPTPAHALSYFPEATKFVAVGVRVSELRPINGGPAKAKAPRVVSACVEVDIHGKEVT</sequence>
<accession>A0A0S6YYJ4</accession>
<dbReference type="HOGENOM" id="CLU_1592705_0_0_6"/>
<dbReference type="Pfam" id="PF24703">
    <property type="entry name" value="DUF7666"/>
    <property type="match status" value="1"/>
</dbReference>
<evidence type="ECO:0000259" key="1">
    <source>
        <dbReference type="Pfam" id="PF24703"/>
    </source>
</evidence>
<dbReference type="AlphaFoldDB" id="A0A0S6YYJ4"/>